<dbReference type="InterPro" id="IPR051937">
    <property type="entry name" value="R3H_domain_containing"/>
</dbReference>
<feature type="compositionally biased region" description="Low complexity" evidence="2">
    <location>
        <begin position="355"/>
        <end position="367"/>
    </location>
</feature>
<dbReference type="PROSITE" id="PS51061">
    <property type="entry name" value="R3H"/>
    <property type="match status" value="1"/>
</dbReference>
<dbReference type="GO" id="GO:0003676">
    <property type="term" value="F:nucleic acid binding"/>
    <property type="evidence" value="ECO:0007669"/>
    <property type="project" value="UniProtKB-UniRule"/>
</dbReference>
<feature type="compositionally biased region" description="Polar residues" evidence="2">
    <location>
        <begin position="762"/>
        <end position="780"/>
    </location>
</feature>
<gene>
    <name evidence="5" type="ORF">MELIAE_LOCUS3686</name>
</gene>
<name>A0A9P0AZW8_BRAAE</name>
<dbReference type="Gene3D" id="3.30.1370.50">
    <property type="entry name" value="R3H-like domain"/>
    <property type="match status" value="1"/>
</dbReference>
<dbReference type="OrthoDB" id="278430at2759"/>
<feature type="compositionally biased region" description="Low complexity" evidence="2">
    <location>
        <begin position="636"/>
        <end position="667"/>
    </location>
</feature>
<accession>A0A9P0AZW8</accession>
<protein>
    <recommendedName>
        <fullName evidence="7">cAMP-regulated phosphoprotein 21</fullName>
    </recommendedName>
</protein>
<dbReference type="InterPro" id="IPR001374">
    <property type="entry name" value="R3H_dom"/>
</dbReference>
<dbReference type="Pfam" id="PF01424">
    <property type="entry name" value="R3H"/>
    <property type="match status" value="1"/>
</dbReference>
<evidence type="ECO:0000256" key="1">
    <source>
        <dbReference type="ARBA" id="ARBA00022553"/>
    </source>
</evidence>
<feature type="domain" description="R3H" evidence="3">
    <location>
        <begin position="404"/>
        <end position="467"/>
    </location>
</feature>
<organism evidence="5 6">
    <name type="scientific">Brassicogethes aeneus</name>
    <name type="common">Rape pollen beetle</name>
    <name type="synonym">Meligethes aeneus</name>
    <dbReference type="NCBI Taxonomy" id="1431903"/>
    <lineage>
        <taxon>Eukaryota</taxon>
        <taxon>Metazoa</taxon>
        <taxon>Ecdysozoa</taxon>
        <taxon>Arthropoda</taxon>
        <taxon>Hexapoda</taxon>
        <taxon>Insecta</taxon>
        <taxon>Pterygota</taxon>
        <taxon>Neoptera</taxon>
        <taxon>Endopterygota</taxon>
        <taxon>Coleoptera</taxon>
        <taxon>Polyphaga</taxon>
        <taxon>Cucujiformia</taxon>
        <taxon>Nitidulidae</taxon>
        <taxon>Meligethinae</taxon>
        <taxon>Brassicogethes</taxon>
    </lineage>
</organism>
<reference evidence="5" key="1">
    <citation type="submission" date="2021-12" db="EMBL/GenBank/DDBJ databases">
        <authorList>
            <person name="King R."/>
        </authorList>
    </citation>
    <scope>NUCLEOTIDE SEQUENCE</scope>
</reference>
<feature type="region of interest" description="Disordered" evidence="2">
    <location>
        <begin position="236"/>
        <end position="302"/>
    </location>
</feature>
<sequence length="1132" mass="125484">MSGYRKKISGAEYRKRKAEESTKIDNLLKQIPKISGFMTSSNCFNAASKKLQESQADLSSVVQICSSLALFLQDMRDRQFSEYEEKAKALSGVHDYYHYDTRRKKTRRIQPDESLLVEAGRQLFLENVQKFPEPKLCRTPGIISNKAHAIAALGCSFFDRFGFFFRRDQLPSLSVKFTATDAAAISNSSVDTFIYSSVNTMQQRGAPNAIMEKEESQATTKNSFRGRYKSKFLVRSHAMREEQSPPREPSPHRLVSPAIKLTPSPEPAAEASTCLSGGASPSSNAGCTSPTSTLVPSPNSSNRKKLICDCPNQNCIKCSGQDKTLNNNNSNINNNVISPNTLTVVKSTSRGKLRQQSSSQGSFEGSSTNSPCLSRDSSSEYTDTTGVDLEIFIPETLNRNAKDRALMLRIEQELVTLAKDRNQSYYKFPPMSSYQRMLVHRCAAYFGMDHNIESSGKCVVVNKTRVTRIPDVPFKEHIKPEIVFAEEPRRSILKRDSNSIEDYGFKSPDRSFSLENRRSKSFEEREEEYEKVRRRIFNRELLEGSDYDWPEIPWSSSESDFSGKYRLQPPESHHRHFGKLIKVVVQSEDTGETLRPCVAKSYSFGGYGGVLSRGDSIMSTHSAGPRLLTKQDSGCSSVSWRLSPSSSGYKSQSQMSESVTPSPTSTPHPVDASRQDSALTDDESARIPEQLVWAVTDIHNVPKGSVIINPQTGKPVKNHDGSIYHYDPQNPPGYMTTNKPPPSPQKILSKETNTSPKRRSAKTSPVRTKSNVTTTATSPSLPYVSPAGTPQQIKSFQFVQQSQDPVPSVQQPPPPQQFSQVFNNGFPASQENVAVYQSPQQAFLMYATTPYSIPMPAQQFDGRIIQEGTQIAEIPSSYYVADGVAPPQTQLTYQQQPSSYWNQQPIAYYHNNPQNSANQRFAVPIPQTQTGYIPQAYQPNYLPQQQQACQAADMLPLYPPPNQLPVVYQQASQAATAATTQPANAAAAAMIYGGQQVMYNPMYQAAPNSVYQTAQTHQPPYPTTPTPNSCASSISNAQQQQYSTRDQNFVHLAQGMQQMSIGSGLQGGSVKNPPPQSSFQYDRPKSFSNGNKFGSPKGVGAHVPRNSIKSEHSVRNEAAEIGVLTQLYARGN</sequence>
<dbReference type="EMBL" id="OV121133">
    <property type="protein sequence ID" value="CAH0550980.1"/>
    <property type="molecule type" value="Genomic_DNA"/>
</dbReference>
<dbReference type="AlphaFoldDB" id="A0A9P0AZW8"/>
<keyword evidence="1" id="KW-0597">Phosphoprotein</keyword>
<dbReference type="InterPro" id="IPR024771">
    <property type="entry name" value="SUZ"/>
</dbReference>
<feature type="region of interest" description="Disordered" evidence="2">
    <location>
        <begin position="1013"/>
        <end position="1043"/>
    </location>
</feature>
<evidence type="ECO:0000313" key="5">
    <source>
        <dbReference type="EMBL" id="CAH0550980.1"/>
    </source>
</evidence>
<evidence type="ECO:0008006" key="7">
    <source>
        <dbReference type="Google" id="ProtNLM"/>
    </source>
</evidence>
<evidence type="ECO:0000313" key="6">
    <source>
        <dbReference type="Proteomes" id="UP001154078"/>
    </source>
</evidence>
<evidence type="ECO:0000259" key="3">
    <source>
        <dbReference type="PROSITE" id="PS51061"/>
    </source>
</evidence>
<feature type="compositionally biased region" description="Polar residues" evidence="2">
    <location>
        <begin position="273"/>
        <end position="301"/>
    </location>
</feature>
<dbReference type="Proteomes" id="UP001154078">
    <property type="component" value="Chromosome 2"/>
</dbReference>
<feature type="compositionally biased region" description="Basic and acidic residues" evidence="2">
    <location>
        <begin position="238"/>
        <end position="251"/>
    </location>
</feature>
<proteinExistence type="predicted"/>
<feature type="compositionally biased region" description="Polar residues" evidence="2">
    <location>
        <begin position="368"/>
        <end position="381"/>
    </location>
</feature>
<dbReference type="SMART" id="SM00393">
    <property type="entry name" value="R3H"/>
    <property type="match status" value="1"/>
</dbReference>
<keyword evidence="6" id="KW-1185">Reference proteome</keyword>
<dbReference type="PANTHER" id="PTHR15672">
    <property type="entry name" value="CAMP-REGULATED PHOSPHOPROTEIN 21 RELATED R3H DOMAIN CONTAINING PROTEIN"/>
    <property type="match status" value="1"/>
</dbReference>
<feature type="region of interest" description="Disordered" evidence="2">
    <location>
        <begin position="625"/>
        <end position="683"/>
    </location>
</feature>
<feature type="region of interest" description="Disordered" evidence="2">
    <location>
        <begin position="709"/>
        <end position="787"/>
    </location>
</feature>
<dbReference type="CDD" id="cd02642">
    <property type="entry name" value="R3H_encore_like"/>
    <property type="match status" value="1"/>
</dbReference>
<evidence type="ECO:0000256" key="2">
    <source>
        <dbReference type="SAM" id="MobiDB-lite"/>
    </source>
</evidence>
<dbReference type="InterPro" id="IPR036867">
    <property type="entry name" value="R3H_dom_sf"/>
</dbReference>
<dbReference type="PROSITE" id="PS51673">
    <property type="entry name" value="SUZ"/>
    <property type="match status" value="1"/>
</dbReference>
<dbReference type="PANTHER" id="PTHR15672:SF8">
    <property type="entry name" value="PROTEIN ENCORE"/>
    <property type="match status" value="1"/>
</dbReference>
<dbReference type="Pfam" id="PF12752">
    <property type="entry name" value="SUZ"/>
    <property type="match status" value="1"/>
</dbReference>
<feature type="region of interest" description="Disordered" evidence="2">
    <location>
        <begin position="1061"/>
        <end position="1112"/>
    </location>
</feature>
<feature type="domain" description="SUZ" evidence="4">
    <location>
        <begin position="468"/>
        <end position="541"/>
    </location>
</feature>
<feature type="compositionally biased region" description="Polar residues" evidence="2">
    <location>
        <begin position="1028"/>
        <end position="1043"/>
    </location>
</feature>
<evidence type="ECO:0000259" key="4">
    <source>
        <dbReference type="PROSITE" id="PS51673"/>
    </source>
</evidence>
<feature type="region of interest" description="Disordered" evidence="2">
    <location>
        <begin position="347"/>
        <end position="381"/>
    </location>
</feature>
<dbReference type="SUPFAM" id="SSF82708">
    <property type="entry name" value="R3H domain"/>
    <property type="match status" value="1"/>
</dbReference>